<dbReference type="CDD" id="cd13578">
    <property type="entry name" value="PBP2_Bug27"/>
    <property type="match status" value="1"/>
</dbReference>
<dbReference type="Gene3D" id="3.40.190.150">
    <property type="entry name" value="Bordetella uptake gene, domain 1"/>
    <property type="match status" value="1"/>
</dbReference>
<dbReference type="SUPFAM" id="SSF53850">
    <property type="entry name" value="Periplasmic binding protein-like II"/>
    <property type="match status" value="1"/>
</dbReference>
<dbReference type="Gene3D" id="3.40.190.10">
    <property type="entry name" value="Periplasmic binding protein-like II"/>
    <property type="match status" value="1"/>
</dbReference>
<proteinExistence type="inferred from homology"/>
<geneLocation type="plasmid" evidence="2">
    <name>unnamed1</name>
</geneLocation>
<dbReference type="OrthoDB" id="8678477at2"/>
<dbReference type="Proteomes" id="UP000295294">
    <property type="component" value="Plasmid unnamed1"/>
</dbReference>
<dbReference type="AlphaFoldDB" id="A0A4P7LNV7"/>
<reference evidence="2 3" key="1">
    <citation type="submission" date="2019-03" db="EMBL/GenBank/DDBJ databases">
        <title>Efficiently degradation of phenoxyalkanoic acid herbicides by Cupriavidus oxalaticus strain X32.</title>
        <authorList>
            <person name="Sheng X."/>
        </authorList>
    </citation>
    <scope>NUCLEOTIDE SEQUENCE [LARGE SCALE GENOMIC DNA]</scope>
    <source>
        <strain evidence="2 3">X32</strain>
        <plasmid evidence="2 3">unnamed1</plasmid>
    </source>
</reference>
<evidence type="ECO:0000313" key="3">
    <source>
        <dbReference type="Proteomes" id="UP000295294"/>
    </source>
</evidence>
<gene>
    <name evidence="2" type="ORF">E0W60_30475</name>
</gene>
<dbReference type="InterPro" id="IPR042100">
    <property type="entry name" value="Bug_dom1"/>
</dbReference>
<organism evidence="2 3">
    <name type="scientific">Cupriavidus oxalaticus</name>
    <dbReference type="NCBI Taxonomy" id="96344"/>
    <lineage>
        <taxon>Bacteria</taxon>
        <taxon>Pseudomonadati</taxon>
        <taxon>Pseudomonadota</taxon>
        <taxon>Betaproteobacteria</taxon>
        <taxon>Burkholderiales</taxon>
        <taxon>Burkholderiaceae</taxon>
        <taxon>Cupriavidus</taxon>
    </lineage>
</organism>
<dbReference type="PANTHER" id="PTHR42928:SF5">
    <property type="entry name" value="BLR1237 PROTEIN"/>
    <property type="match status" value="1"/>
</dbReference>
<accession>A0A4P7LNV7</accession>
<dbReference type="RefSeq" id="WP_135706627.1">
    <property type="nucleotide sequence ID" value="NZ_CP038636.1"/>
</dbReference>
<evidence type="ECO:0000256" key="1">
    <source>
        <dbReference type="ARBA" id="ARBA00006987"/>
    </source>
</evidence>
<dbReference type="KEGG" id="cox:E0W60_30475"/>
<dbReference type="Pfam" id="PF03401">
    <property type="entry name" value="TctC"/>
    <property type="match status" value="1"/>
</dbReference>
<evidence type="ECO:0000313" key="2">
    <source>
        <dbReference type="EMBL" id="QBY55383.1"/>
    </source>
</evidence>
<dbReference type="EMBL" id="CP038636">
    <property type="protein sequence ID" value="QBY55383.1"/>
    <property type="molecule type" value="Genomic_DNA"/>
</dbReference>
<comment type="similarity">
    <text evidence="1">Belongs to the UPF0065 (bug) family.</text>
</comment>
<sequence length="331" mass="34888">MDEFRRRVLRQLGCGLAGSALGGLATVAHGQDASFPSRPVRVIYPLAPGGLGDSVGRTLFNAVGQAWKQPVVIDNRPGAGGMIGADAVAKAAPDGYTLLLTITALVQVPSLVAKAPFDPIRDFAPVSEIATTHIALMVRPELPVRTVRELVEHVRRSGKPLPYGTYGVGSTGHLLMEMFARQTGMPVTAVAYKGEAPLLTDMLGGQVNAGFLSATAAAQQIRAGKLRALAVSGDSRSPLLANVPTFIQAGYPEIDGSGWIGLFAPARTPVALVEKISADVRAALTKTEVRAKLEESGLLLRGTTPAAFTAAVQQQHAYWARAIRDSNIRLE</sequence>
<dbReference type="InterPro" id="IPR005064">
    <property type="entry name" value="BUG"/>
</dbReference>
<dbReference type="PANTHER" id="PTHR42928">
    <property type="entry name" value="TRICARBOXYLATE-BINDING PROTEIN"/>
    <property type="match status" value="1"/>
</dbReference>
<keyword evidence="2" id="KW-0614">Plasmid</keyword>
<dbReference type="PIRSF" id="PIRSF017082">
    <property type="entry name" value="YflP"/>
    <property type="match status" value="1"/>
</dbReference>
<name>A0A4P7LNV7_9BURK</name>
<protein>
    <submittedName>
        <fullName evidence="2">Tripartite tricarboxylate transporter substrate binding protein</fullName>
    </submittedName>
</protein>